<dbReference type="EMBL" id="CP091511">
    <property type="protein sequence ID" value="UOO88416.1"/>
    <property type="molecule type" value="Genomic_DNA"/>
</dbReference>
<sequence>MGNPVRRNRNIGTKKQGHGQNNRLTIHDWCKSSSDSRAFYERLGKYRKEKHTINGHEFVFVLEETTAGFCHVCSVADVVYILSHLPASDYGELKWVIFRQPKRKEVILEPVWGRLLYSYEFEGAYFPAIILEAVDLNSSIRWRRKLVLDDQVEMQRLIADGHEFTADKRGLRANMTAKYARATQLYRTLPHELGHYVQYLQVVGPSEYPEDDAAYELAMQQEEERYEQYCQIPTAEKEKFAHRYADEFKAKLEAEHLIPFAPLV</sequence>
<evidence type="ECO:0000313" key="2">
    <source>
        <dbReference type="EMBL" id="UOO88416.1"/>
    </source>
</evidence>
<feature type="region of interest" description="Disordered" evidence="1">
    <location>
        <begin position="1"/>
        <end position="20"/>
    </location>
</feature>
<keyword evidence="3" id="KW-1185">Reference proteome</keyword>
<evidence type="ECO:0000313" key="3">
    <source>
        <dbReference type="Proteomes" id="UP000832011"/>
    </source>
</evidence>
<accession>A0ABY4DZ76</accession>
<gene>
    <name evidence="2" type="ORF">LVJ82_13165</name>
</gene>
<dbReference type="RefSeq" id="WP_058357902.1">
    <property type="nucleotide sequence ID" value="NZ_CABKVG010000010.1"/>
</dbReference>
<name>A0ABY4DZ76_9NEIS</name>
<dbReference type="Proteomes" id="UP000832011">
    <property type="component" value="Chromosome"/>
</dbReference>
<proteinExistence type="predicted"/>
<protein>
    <submittedName>
        <fullName evidence="2">Uncharacterized protein</fullName>
    </submittedName>
</protein>
<organism evidence="2 3">
    <name type="scientific">Vitreoscilla massiliensis</name>
    <dbReference type="NCBI Taxonomy" id="1689272"/>
    <lineage>
        <taxon>Bacteria</taxon>
        <taxon>Pseudomonadati</taxon>
        <taxon>Pseudomonadota</taxon>
        <taxon>Betaproteobacteria</taxon>
        <taxon>Neisseriales</taxon>
        <taxon>Neisseriaceae</taxon>
        <taxon>Vitreoscilla</taxon>
    </lineage>
</organism>
<feature type="compositionally biased region" description="Polar residues" evidence="1">
    <location>
        <begin position="10"/>
        <end position="20"/>
    </location>
</feature>
<evidence type="ECO:0000256" key="1">
    <source>
        <dbReference type="SAM" id="MobiDB-lite"/>
    </source>
</evidence>
<reference evidence="2 3" key="1">
    <citation type="journal article" date="2022" name="Res Sq">
        <title>Evolution of multicellular longitudinally dividing oral cavity symbionts (Neisseriaceae).</title>
        <authorList>
            <person name="Nyongesa S."/>
            <person name="Weber P."/>
            <person name="Bernet E."/>
            <person name="Pullido F."/>
            <person name="Nieckarz M."/>
            <person name="Delaby M."/>
            <person name="Nieves C."/>
            <person name="Viehboeck T."/>
            <person name="Krause N."/>
            <person name="Rivera-Millot A."/>
            <person name="Nakamura A."/>
            <person name="Vischer N."/>
            <person name="VanNieuwenhze M."/>
            <person name="Brun Y."/>
            <person name="Cava F."/>
            <person name="Bulgheresi S."/>
            <person name="Veyrier F."/>
        </authorList>
    </citation>
    <scope>NUCLEOTIDE SEQUENCE [LARGE SCALE GENOMIC DNA]</scope>
    <source>
        <strain evidence="2 3">SN4</strain>
    </source>
</reference>